<dbReference type="Pfam" id="PF02737">
    <property type="entry name" value="3HCDH_N"/>
    <property type="match status" value="1"/>
</dbReference>
<evidence type="ECO:0000259" key="4">
    <source>
        <dbReference type="Pfam" id="PF02737"/>
    </source>
</evidence>
<evidence type="ECO:0000313" key="5">
    <source>
        <dbReference type="EMBL" id="CCX34004.1"/>
    </source>
</evidence>
<name>U4LR09_PYROM</name>
<dbReference type="SUPFAM" id="SSF48179">
    <property type="entry name" value="6-phosphogluconate dehydrogenase C-terminal domain-like"/>
    <property type="match status" value="1"/>
</dbReference>
<dbReference type="InterPro" id="IPR006176">
    <property type="entry name" value="3-OHacyl-CoA_DH_NAD-bd"/>
</dbReference>
<proteinExistence type="inferred from homology"/>
<dbReference type="OrthoDB" id="2021159at2759"/>
<dbReference type="EMBL" id="HF936296">
    <property type="protein sequence ID" value="CCX34004.1"/>
    <property type="molecule type" value="Genomic_DNA"/>
</dbReference>
<dbReference type="Proteomes" id="UP000018144">
    <property type="component" value="Unassembled WGS sequence"/>
</dbReference>
<dbReference type="Gene3D" id="1.10.1040.10">
    <property type="entry name" value="N-(1-d-carboxylethyl)-l-norvaline Dehydrogenase, domain 2"/>
    <property type="match status" value="1"/>
</dbReference>
<accession>U4LR09</accession>
<evidence type="ECO:0000256" key="2">
    <source>
        <dbReference type="ARBA" id="ARBA00023002"/>
    </source>
</evidence>
<keyword evidence="6" id="KW-1185">Reference proteome</keyword>
<comment type="similarity">
    <text evidence="1">Belongs to the 3-hydroxyacyl-CoA dehydrogenase family.</text>
</comment>
<dbReference type="GO" id="GO:0006631">
    <property type="term" value="P:fatty acid metabolic process"/>
    <property type="evidence" value="ECO:0007669"/>
    <property type="project" value="InterPro"/>
</dbReference>
<evidence type="ECO:0000259" key="3">
    <source>
        <dbReference type="Pfam" id="PF00725"/>
    </source>
</evidence>
<organism evidence="5 6">
    <name type="scientific">Pyronema omphalodes (strain CBS 100304)</name>
    <name type="common">Pyronema confluens</name>
    <dbReference type="NCBI Taxonomy" id="1076935"/>
    <lineage>
        <taxon>Eukaryota</taxon>
        <taxon>Fungi</taxon>
        <taxon>Dikarya</taxon>
        <taxon>Ascomycota</taxon>
        <taxon>Pezizomycotina</taxon>
        <taxon>Pezizomycetes</taxon>
        <taxon>Pezizales</taxon>
        <taxon>Pyronemataceae</taxon>
        <taxon>Pyronema</taxon>
    </lineage>
</organism>
<dbReference type="OMA" id="ALRWSFM"/>
<dbReference type="GO" id="GO:0070403">
    <property type="term" value="F:NAD+ binding"/>
    <property type="evidence" value="ECO:0007669"/>
    <property type="project" value="InterPro"/>
</dbReference>
<dbReference type="GO" id="GO:0050104">
    <property type="term" value="F:L-gulonate 3-dehydrogenase activity"/>
    <property type="evidence" value="ECO:0007669"/>
    <property type="project" value="TreeGrafter"/>
</dbReference>
<protein>
    <submittedName>
        <fullName evidence="5">Similar to Lambda-crystallin homolog acc. no. Q8SPX7</fullName>
    </submittedName>
</protein>
<dbReference type="STRING" id="1076935.U4LR09"/>
<dbReference type="InterPro" id="IPR013328">
    <property type="entry name" value="6PGD_dom2"/>
</dbReference>
<dbReference type="eggNOG" id="KOG2305">
    <property type="taxonomic scope" value="Eukaryota"/>
</dbReference>
<evidence type="ECO:0000256" key="1">
    <source>
        <dbReference type="ARBA" id="ARBA00009463"/>
    </source>
</evidence>
<sequence>MLAPMKLALQNFTIVGAGTIGLSFSALHLARSKTTNVTICDPRPDLADHISNILPTYLPPSFPTVQELLASGRLRTTADLKEACKDADVVQEQGPEQTKWKQEIWAKIEPLVSDKCHLWSSTSGIRSSIQNQLMSQEGRKRHVVVHPFNPPHIMPLIEIVGSPETPEHLLQVPEEYFDRIGHRPVIIKKECTGFVGNRLAFVLFREACKLVADGVCSAKDVDAVIEASVGIRWGIKGPFASYNDGGGAGGLKAFMGNVGLSAKDVWTESWEKKDGGLEGKWEEMIVEQAREAYGTPTKESLVDRNRITMKVIETIREERRAIAEEKLAAAKK</sequence>
<keyword evidence="2" id="KW-0560">Oxidoreductase</keyword>
<gene>
    <name evidence="5" type="ORF">PCON_02482</name>
</gene>
<dbReference type="PANTHER" id="PTHR48075">
    <property type="entry name" value="3-HYDROXYACYL-COA DEHYDROGENASE FAMILY PROTEIN"/>
    <property type="match status" value="1"/>
</dbReference>
<feature type="domain" description="3-hydroxyacyl-CoA dehydrogenase NAD binding" evidence="4">
    <location>
        <begin position="13"/>
        <end position="189"/>
    </location>
</feature>
<dbReference type="Pfam" id="PF00725">
    <property type="entry name" value="3HCDH"/>
    <property type="match status" value="1"/>
</dbReference>
<evidence type="ECO:0000313" key="6">
    <source>
        <dbReference type="Proteomes" id="UP000018144"/>
    </source>
</evidence>
<dbReference type="InterPro" id="IPR006108">
    <property type="entry name" value="3HC_DH_C"/>
</dbReference>
<dbReference type="Gene3D" id="3.40.50.720">
    <property type="entry name" value="NAD(P)-binding Rossmann-like Domain"/>
    <property type="match status" value="1"/>
</dbReference>
<dbReference type="PANTHER" id="PTHR48075:SF1">
    <property type="entry name" value="LAMBDA-CRYSTALLIN HOMOLOG"/>
    <property type="match status" value="1"/>
</dbReference>
<dbReference type="InterPro" id="IPR008927">
    <property type="entry name" value="6-PGluconate_DH-like_C_sf"/>
</dbReference>
<dbReference type="SUPFAM" id="SSF51735">
    <property type="entry name" value="NAD(P)-binding Rossmann-fold domains"/>
    <property type="match status" value="1"/>
</dbReference>
<dbReference type="InterPro" id="IPR036291">
    <property type="entry name" value="NAD(P)-bd_dom_sf"/>
</dbReference>
<reference evidence="5 6" key="1">
    <citation type="journal article" date="2013" name="PLoS Genet.">
        <title>The genome and development-dependent transcriptomes of Pyronema confluens: a window into fungal evolution.</title>
        <authorList>
            <person name="Traeger S."/>
            <person name="Altegoer F."/>
            <person name="Freitag M."/>
            <person name="Gabaldon T."/>
            <person name="Kempken F."/>
            <person name="Kumar A."/>
            <person name="Marcet-Houben M."/>
            <person name="Poggeler S."/>
            <person name="Stajich J.E."/>
            <person name="Nowrousian M."/>
        </authorList>
    </citation>
    <scope>NUCLEOTIDE SEQUENCE [LARGE SCALE GENOMIC DNA]</scope>
    <source>
        <strain evidence="6">CBS 100304</strain>
        <tissue evidence="5">Vegetative mycelium</tissue>
    </source>
</reference>
<dbReference type="AlphaFoldDB" id="U4LR09"/>
<feature type="domain" description="3-hydroxyacyl-CoA dehydrogenase C-terminal" evidence="3">
    <location>
        <begin position="193"/>
        <end position="253"/>
    </location>
</feature>